<feature type="transmembrane region" description="Helical" evidence="8">
    <location>
        <begin position="212"/>
        <end position="242"/>
    </location>
</feature>
<feature type="transmembrane region" description="Helical" evidence="8">
    <location>
        <begin position="359"/>
        <end position="379"/>
    </location>
</feature>
<reference evidence="10" key="1">
    <citation type="submission" date="2021-03" db="EMBL/GenBank/DDBJ databases">
        <title>Comparative genomics and phylogenomic investigation of the class Geoglossomycetes provide insights into ecological specialization and systematics.</title>
        <authorList>
            <person name="Melie T."/>
            <person name="Pirro S."/>
            <person name="Miller A.N."/>
            <person name="Quandt A."/>
        </authorList>
    </citation>
    <scope>NUCLEOTIDE SEQUENCE</scope>
    <source>
        <strain evidence="10">CAQ_001_2017</strain>
    </source>
</reference>
<evidence type="ECO:0000256" key="1">
    <source>
        <dbReference type="ARBA" id="ARBA00002957"/>
    </source>
</evidence>
<dbReference type="AlphaFoldDB" id="A0A9P8LFZ8"/>
<sequence length="523" mass="57672">MAHNQQQQPGSSGPANEYHTGGQQQQLLEQPSAPNSASYSRQRGAPRRLESKQAFEERFRVVRPKWNDLWAGILLIAIFLGFAAVSAFSIRGFTVAISAGNQKGHVSGKEFGLVTSSVVLFALVLAVAFTLSYAYLWGARVFTKQFIWFTGIVQVVFGIGSAVYYFSQRYYSAGIIFALFAVFYVICFISWIPRIPFSVLMLQTTIDVAKKYGHVFMVSFIGGLIGLAFAAWYSVTLVAIIVRYSPSDKNPVCKKGKGGGCSSSMVIGLVLFVTFAAFWISEWLKNTIHTTIAGIYGSWYFCSRRPGGFPTGATIGALRRALTYSFGSVSLGSLIVSSIQLLRHVVGLVQQRASADGNIIGSCFLCITGFLISFIEWFVEFINHYAFSHIALYGRPYFASAKETWTMIKDRGMDALVNDCLIDPVLTMGSIAMGYLCAFLAFLYLKITKPEYNSDGSFTPFVMAFSFLIGLQVCNVFMVPIKSGTATIFVAAAWDPQILVEGFPDLYQKMVAVYPHVQQAIHV</sequence>
<feature type="compositionally biased region" description="Polar residues" evidence="9">
    <location>
        <begin position="21"/>
        <end position="41"/>
    </location>
</feature>
<evidence type="ECO:0000256" key="6">
    <source>
        <dbReference type="ARBA" id="ARBA00022989"/>
    </source>
</evidence>
<feature type="transmembrane region" description="Helical" evidence="8">
    <location>
        <begin position="421"/>
        <end position="445"/>
    </location>
</feature>
<feature type="region of interest" description="Disordered" evidence="9">
    <location>
        <begin position="1"/>
        <end position="49"/>
    </location>
</feature>
<evidence type="ECO:0000256" key="8">
    <source>
        <dbReference type="RuleBase" id="RU368066"/>
    </source>
</evidence>
<dbReference type="Pfam" id="PF04515">
    <property type="entry name" value="Choline_transpo"/>
    <property type="match status" value="1"/>
</dbReference>
<dbReference type="PANTHER" id="PTHR12385:SF4">
    <property type="entry name" value="PROTEIN PNS1"/>
    <property type="match status" value="1"/>
</dbReference>
<dbReference type="GO" id="GO:0005886">
    <property type="term" value="C:plasma membrane"/>
    <property type="evidence" value="ECO:0007669"/>
    <property type="project" value="UniProtKB-SubCell"/>
</dbReference>
<dbReference type="InterPro" id="IPR007603">
    <property type="entry name" value="Choline_transptr-like"/>
</dbReference>
<protein>
    <recommendedName>
        <fullName evidence="4 8">Protein PNS1</fullName>
    </recommendedName>
</protein>
<evidence type="ECO:0000256" key="3">
    <source>
        <dbReference type="ARBA" id="ARBA00007168"/>
    </source>
</evidence>
<feature type="transmembrane region" description="Helical" evidence="8">
    <location>
        <begin position="69"/>
        <end position="90"/>
    </location>
</feature>
<keyword evidence="11" id="KW-1185">Reference proteome</keyword>
<proteinExistence type="inferred from homology"/>
<keyword evidence="5 8" id="KW-0812">Transmembrane</keyword>
<keyword evidence="6 8" id="KW-1133">Transmembrane helix</keyword>
<evidence type="ECO:0000256" key="5">
    <source>
        <dbReference type="ARBA" id="ARBA00022692"/>
    </source>
</evidence>
<evidence type="ECO:0000256" key="2">
    <source>
        <dbReference type="ARBA" id="ARBA00004651"/>
    </source>
</evidence>
<accession>A0A9P8LFZ8</accession>
<feature type="transmembrane region" description="Helical" evidence="8">
    <location>
        <begin position="457"/>
        <end position="479"/>
    </location>
</feature>
<comment type="caution">
    <text evidence="10">The sequence shown here is derived from an EMBL/GenBank/DDBJ whole genome shotgun (WGS) entry which is preliminary data.</text>
</comment>
<dbReference type="GO" id="GO:0022857">
    <property type="term" value="F:transmembrane transporter activity"/>
    <property type="evidence" value="ECO:0007669"/>
    <property type="project" value="UniProtKB-UniRule"/>
</dbReference>
<comment type="subcellular location">
    <subcellularLocation>
        <location evidence="2 8">Cell membrane</location>
        <topology evidence="2 8">Multi-pass membrane protein</topology>
    </subcellularLocation>
</comment>
<comment type="similarity">
    <text evidence="3 8">Belongs to the CTL (choline transporter-like) family.</text>
</comment>
<evidence type="ECO:0000256" key="4">
    <source>
        <dbReference type="ARBA" id="ARBA00015388"/>
    </source>
</evidence>
<dbReference type="PANTHER" id="PTHR12385">
    <property type="entry name" value="CHOLINE TRANSPORTER-LIKE (SLC FAMILY 44)"/>
    <property type="match status" value="1"/>
</dbReference>
<comment type="function">
    <text evidence="1 8">Probably involved in transport through the plasma membrane.</text>
</comment>
<dbReference type="EMBL" id="JAGHQM010000192">
    <property type="protein sequence ID" value="KAH0563516.1"/>
    <property type="molecule type" value="Genomic_DNA"/>
</dbReference>
<gene>
    <name evidence="10" type="ORF">GP486_001922</name>
</gene>
<organism evidence="10 11">
    <name type="scientific">Trichoglossum hirsutum</name>
    <dbReference type="NCBI Taxonomy" id="265104"/>
    <lineage>
        <taxon>Eukaryota</taxon>
        <taxon>Fungi</taxon>
        <taxon>Dikarya</taxon>
        <taxon>Ascomycota</taxon>
        <taxon>Pezizomycotina</taxon>
        <taxon>Geoglossomycetes</taxon>
        <taxon>Geoglossales</taxon>
        <taxon>Geoglossaceae</taxon>
        <taxon>Trichoglossum</taxon>
    </lineage>
</organism>
<feature type="compositionally biased region" description="Polar residues" evidence="9">
    <location>
        <begin position="1"/>
        <end position="14"/>
    </location>
</feature>
<name>A0A9P8LFZ8_9PEZI</name>
<feature type="transmembrane region" description="Helical" evidence="8">
    <location>
        <begin position="173"/>
        <end position="192"/>
    </location>
</feature>
<keyword evidence="7 8" id="KW-0472">Membrane</keyword>
<evidence type="ECO:0000256" key="9">
    <source>
        <dbReference type="SAM" id="MobiDB-lite"/>
    </source>
</evidence>
<evidence type="ECO:0000313" key="11">
    <source>
        <dbReference type="Proteomes" id="UP000750711"/>
    </source>
</evidence>
<feature type="transmembrane region" description="Helical" evidence="8">
    <location>
        <begin position="146"/>
        <end position="166"/>
    </location>
</feature>
<dbReference type="Proteomes" id="UP000750711">
    <property type="component" value="Unassembled WGS sequence"/>
</dbReference>
<evidence type="ECO:0000313" key="10">
    <source>
        <dbReference type="EMBL" id="KAH0563516.1"/>
    </source>
</evidence>
<feature type="transmembrane region" description="Helical" evidence="8">
    <location>
        <begin position="263"/>
        <end position="280"/>
    </location>
</feature>
<evidence type="ECO:0000256" key="7">
    <source>
        <dbReference type="ARBA" id="ARBA00023136"/>
    </source>
</evidence>
<feature type="transmembrane region" description="Helical" evidence="8">
    <location>
        <begin position="111"/>
        <end position="134"/>
    </location>
</feature>